<dbReference type="HOGENOM" id="CLU_025996_25_1_9"/>
<keyword evidence="6" id="KW-1185">Reference proteome</keyword>
<dbReference type="PANTHER" id="PTHR22916:SF51">
    <property type="entry name" value="GLYCOSYLTRANSFERASE EPSH-RELATED"/>
    <property type="match status" value="1"/>
</dbReference>
<dbReference type="Proteomes" id="UP000032431">
    <property type="component" value="Chromosome I"/>
</dbReference>
<accession>A0A078KRC3</accession>
<proteinExistence type="predicted"/>
<gene>
    <name evidence="5" type="ORF">CCDG5_0548</name>
</gene>
<dbReference type="InterPro" id="IPR029044">
    <property type="entry name" value="Nucleotide-diphossugar_trans"/>
</dbReference>
<protein>
    <recommendedName>
        <fullName evidence="4">Glycosyltransferase 2-like domain-containing protein</fullName>
    </recommendedName>
</protein>
<dbReference type="OrthoDB" id="1640114at2"/>
<dbReference type="PATRIC" id="fig|29343.3.peg.566"/>
<keyword evidence="1" id="KW-0328">Glycosyltransferase</keyword>
<dbReference type="EMBL" id="LM995447">
    <property type="protein sequence ID" value="CDZ23679.1"/>
    <property type="molecule type" value="Genomic_DNA"/>
</dbReference>
<dbReference type="KEGG" id="ccel:CCDG5_0548"/>
<evidence type="ECO:0000256" key="1">
    <source>
        <dbReference type="ARBA" id="ARBA00022676"/>
    </source>
</evidence>
<sequence>MIGIICQLFNYCFNLTLIYCIIIHIVISIPALTLSLQIDVNELDTMLTEGLFVQMNIKVSVIVPVYNAGEQLKSCISSILSQTLREIELILVDDGSTDGSAEICDSYKTDERVRVIHKANSGASEARNAGIAEARGEFIGFADADDRLDPGMLATLYDAAVKTGSDMAFCDYIFCTKNGNKEIKSDLNGDRTYSKNEIRELILPYFFGYSDSEVQNYKNLFPFADYSSYLWLCIYKTSVIRENNLRLLDQKLYYNEDNLFNLNFLLHAERITHISKCLYFYCDNDSSLTKRYFPEFLNAKLRKYDYLRDLIKNNGFDLNFYHRLDNKICIESINIINYYVSSTEISFKDKYKKIVSTLNCNTISEALAKLDLSYIKLSKLFIFLYLEKHKLYRLLLILSSFRNLFRI</sequence>
<dbReference type="AlphaFoldDB" id="A0A078KRC3"/>
<dbReference type="GO" id="GO:0016757">
    <property type="term" value="F:glycosyltransferase activity"/>
    <property type="evidence" value="ECO:0007669"/>
    <property type="project" value="UniProtKB-KW"/>
</dbReference>
<dbReference type="STRING" id="29343.CCDG5_0548"/>
<reference evidence="6" key="1">
    <citation type="submission" date="2014-07" db="EMBL/GenBank/DDBJ databases">
        <authorList>
            <person name="Wibberg D."/>
        </authorList>
    </citation>
    <scope>NUCLEOTIDE SEQUENCE [LARGE SCALE GENOMIC DNA]</scope>
    <source>
        <strain evidence="6">DG5</strain>
    </source>
</reference>
<keyword evidence="2" id="KW-0808">Transferase</keyword>
<dbReference type="SUPFAM" id="SSF53448">
    <property type="entry name" value="Nucleotide-diphospho-sugar transferases"/>
    <property type="match status" value="1"/>
</dbReference>
<keyword evidence="3" id="KW-0472">Membrane</keyword>
<evidence type="ECO:0000259" key="4">
    <source>
        <dbReference type="Pfam" id="PF00535"/>
    </source>
</evidence>
<evidence type="ECO:0000313" key="5">
    <source>
        <dbReference type="EMBL" id="CDZ23679.1"/>
    </source>
</evidence>
<name>A0A078KRC3_9FIRM</name>
<evidence type="ECO:0000256" key="3">
    <source>
        <dbReference type="SAM" id="Phobius"/>
    </source>
</evidence>
<feature type="domain" description="Glycosyltransferase 2-like" evidence="4">
    <location>
        <begin position="60"/>
        <end position="188"/>
    </location>
</feature>
<feature type="transmembrane region" description="Helical" evidence="3">
    <location>
        <begin position="12"/>
        <end position="36"/>
    </location>
</feature>
<dbReference type="Gene3D" id="3.90.550.10">
    <property type="entry name" value="Spore Coat Polysaccharide Biosynthesis Protein SpsA, Chain A"/>
    <property type="match status" value="1"/>
</dbReference>
<keyword evidence="3" id="KW-1133">Transmembrane helix</keyword>
<dbReference type="InterPro" id="IPR001173">
    <property type="entry name" value="Glyco_trans_2-like"/>
</dbReference>
<dbReference type="Pfam" id="PF00535">
    <property type="entry name" value="Glycos_transf_2"/>
    <property type="match status" value="1"/>
</dbReference>
<dbReference type="CDD" id="cd00761">
    <property type="entry name" value="Glyco_tranf_GTA_type"/>
    <property type="match status" value="1"/>
</dbReference>
<dbReference type="PANTHER" id="PTHR22916">
    <property type="entry name" value="GLYCOSYLTRANSFERASE"/>
    <property type="match status" value="1"/>
</dbReference>
<evidence type="ECO:0000256" key="2">
    <source>
        <dbReference type="ARBA" id="ARBA00022679"/>
    </source>
</evidence>
<evidence type="ECO:0000313" key="6">
    <source>
        <dbReference type="Proteomes" id="UP000032431"/>
    </source>
</evidence>
<keyword evidence="3" id="KW-0812">Transmembrane</keyword>
<organism evidence="5 6">
    <name type="scientific">[Clostridium] cellulosi</name>
    <dbReference type="NCBI Taxonomy" id="29343"/>
    <lineage>
        <taxon>Bacteria</taxon>
        <taxon>Bacillati</taxon>
        <taxon>Bacillota</taxon>
        <taxon>Clostridia</taxon>
        <taxon>Eubacteriales</taxon>
        <taxon>Oscillospiraceae</taxon>
        <taxon>Oscillospiraceae incertae sedis</taxon>
    </lineage>
</organism>